<evidence type="ECO:0000313" key="4">
    <source>
        <dbReference type="Proteomes" id="UP000077519"/>
    </source>
</evidence>
<evidence type="ECO:0000259" key="2">
    <source>
        <dbReference type="PROSITE" id="PS50921"/>
    </source>
</evidence>
<feature type="domain" description="ANTAR" evidence="2">
    <location>
        <begin position="151"/>
        <end position="212"/>
    </location>
</feature>
<gene>
    <name evidence="3" type="ORF">A3K89_06165</name>
</gene>
<dbReference type="AlphaFoldDB" id="A0A177YBD3"/>
<dbReference type="Gene3D" id="1.10.10.10">
    <property type="entry name" value="Winged helix-like DNA-binding domain superfamily/Winged helix DNA-binding domain"/>
    <property type="match status" value="1"/>
</dbReference>
<organism evidence="3 4">
    <name type="scientific">Rhodococcoides kyotonense</name>
    <dbReference type="NCBI Taxonomy" id="398843"/>
    <lineage>
        <taxon>Bacteria</taxon>
        <taxon>Bacillati</taxon>
        <taxon>Actinomycetota</taxon>
        <taxon>Actinomycetes</taxon>
        <taxon>Mycobacteriales</taxon>
        <taxon>Nocardiaceae</taxon>
        <taxon>Rhodococcoides</taxon>
    </lineage>
</organism>
<dbReference type="InterPro" id="IPR035965">
    <property type="entry name" value="PAS-like_dom_sf"/>
</dbReference>
<accession>A0A177YBD3</accession>
<evidence type="ECO:0000256" key="1">
    <source>
        <dbReference type="SAM" id="MobiDB-lite"/>
    </source>
</evidence>
<proteinExistence type="predicted"/>
<sequence>MRDVLVVTFPPTIALLSREIIPANEVDVTSTFAVQTSRPLGPVGKFSFSLADERWHWSPDVAALHGYPAQDMTPTTATVLSHVHHADRGHAFGVMAKMAESTTPTSRKIRILDTRGHCRHVVLLGSRAAGSTAHDLKTSGLYIDITETYDHDVELAVAERGHSVGTTQPRIDRATGMLMLVYGISADRALNLLMWRSHDTGTEISLIATRLLDAVGECGMAEPPLRERFDHLLLTAHTPRPPLMDQPTTVPTIERPISMADRMPGKSLRKPTQSLKEKRAEKRAKALDDASTTRKRKR</sequence>
<dbReference type="GO" id="GO:0003723">
    <property type="term" value="F:RNA binding"/>
    <property type="evidence" value="ECO:0007669"/>
    <property type="project" value="InterPro"/>
</dbReference>
<protein>
    <recommendedName>
        <fullName evidence="2">ANTAR domain-containing protein</fullName>
    </recommendedName>
</protein>
<dbReference type="Pfam" id="PF08447">
    <property type="entry name" value="PAS_3"/>
    <property type="match status" value="1"/>
</dbReference>
<dbReference type="PROSITE" id="PS50921">
    <property type="entry name" value="ANTAR"/>
    <property type="match status" value="1"/>
</dbReference>
<dbReference type="SUPFAM" id="SSF55785">
    <property type="entry name" value="PYP-like sensor domain (PAS domain)"/>
    <property type="match status" value="1"/>
</dbReference>
<keyword evidence="4" id="KW-1185">Reference proteome</keyword>
<dbReference type="Proteomes" id="UP000077519">
    <property type="component" value="Unassembled WGS sequence"/>
</dbReference>
<dbReference type="InterPro" id="IPR005561">
    <property type="entry name" value="ANTAR"/>
</dbReference>
<dbReference type="Pfam" id="PF03861">
    <property type="entry name" value="ANTAR"/>
    <property type="match status" value="1"/>
</dbReference>
<evidence type="ECO:0000313" key="3">
    <source>
        <dbReference type="EMBL" id="OAK52418.1"/>
    </source>
</evidence>
<feature type="compositionally biased region" description="Basic and acidic residues" evidence="1">
    <location>
        <begin position="275"/>
        <end position="292"/>
    </location>
</feature>
<dbReference type="Gene3D" id="3.30.450.20">
    <property type="entry name" value="PAS domain"/>
    <property type="match status" value="1"/>
</dbReference>
<dbReference type="InterPro" id="IPR036388">
    <property type="entry name" value="WH-like_DNA-bd_sf"/>
</dbReference>
<feature type="region of interest" description="Disordered" evidence="1">
    <location>
        <begin position="257"/>
        <end position="298"/>
    </location>
</feature>
<comment type="caution">
    <text evidence="3">The sequence shown here is derived from an EMBL/GenBank/DDBJ whole genome shotgun (WGS) entry which is preliminary data.</text>
</comment>
<dbReference type="SMART" id="SM01012">
    <property type="entry name" value="ANTAR"/>
    <property type="match status" value="1"/>
</dbReference>
<dbReference type="InterPro" id="IPR013655">
    <property type="entry name" value="PAS_fold_3"/>
</dbReference>
<dbReference type="EMBL" id="LVHI01000023">
    <property type="protein sequence ID" value="OAK52418.1"/>
    <property type="molecule type" value="Genomic_DNA"/>
</dbReference>
<reference evidence="3 4" key="1">
    <citation type="submission" date="2016-03" db="EMBL/GenBank/DDBJ databases">
        <title>Genome sequence of Rhodococcus kyotonensis KB10.</title>
        <authorList>
            <person name="Jeong H."/>
            <person name="Hong C.E."/>
            <person name="Jo S.H."/>
            <person name="Park J.M."/>
        </authorList>
    </citation>
    <scope>NUCLEOTIDE SEQUENCE [LARGE SCALE GENOMIC DNA]</scope>
    <source>
        <strain evidence="3 4">KB10</strain>
    </source>
</reference>
<name>A0A177YBD3_9NOCA</name>